<dbReference type="EMBL" id="FRAA01000002">
    <property type="protein sequence ID" value="SHJ97356.1"/>
    <property type="molecule type" value="Genomic_DNA"/>
</dbReference>
<feature type="domain" description="Glycosyltransferase subfamily 4-like N-terminal" evidence="2">
    <location>
        <begin position="16"/>
        <end position="164"/>
    </location>
</feature>
<dbReference type="PANTHER" id="PTHR12526">
    <property type="entry name" value="GLYCOSYLTRANSFERASE"/>
    <property type="match status" value="1"/>
</dbReference>
<organism evidence="3 4">
    <name type="scientific">Reichenbachiella agariperforans</name>
    <dbReference type="NCBI Taxonomy" id="156994"/>
    <lineage>
        <taxon>Bacteria</taxon>
        <taxon>Pseudomonadati</taxon>
        <taxon>Bacteroidota</taxon>
        <taxon>Cytophagia</taxon>
        <taxon>Cytophagales</taxon>
        <taxon>Reichenbachiellaceae</taxon>
        <taxon>Reichenbachiella</taxon>
    </lineage>
</organism>
<dbReference type="InterPro" id="IPR001296">
    <property type="entry name" value="Glyco_trans_1"/>
</dbReference>
<sequence length="388" mass="44418">MNVLYFHQFFKTPTEGGSIRSYLLARTLVENGHEVTMITTHNAPKTVKNIAGIRVIYLHVPYDNTYKFWRRIIAFLSYSYLACRTSMRHKAIDCCYIMTTPLTTGMIGLFNKFFYKRPYFFEVGDLWPLVPIEMGFIRAWPLKYLTRWMEKTFYRHSIGNIGMSPPITSHIQSIAPSVATETIYNISDCAFFQPTEKQKSTNEFVICYTGTFGLANDLFRVISIAEQVQNLPIRFVMVGAGADKPAIEQLIADKQLKNVEIRGFSDKKAMAKLMEQSDAMLISFANYSSLFTGSPNKLFDALAAGKLIITNFDGWIAELIYQAKCGVHFVHDSSDSFKEKITPFLDNPELLHSYQINSRQLAERQFDLKLQAPKFLSFVERLVHAKDS</sequence>
<name>A0A1M6NP11_REIAG</name>
<reference evidence="4" key="1">
    <citation type="submission" date="2016-11" db="EMBL/GenBank/DDBJ databases">
        <authorList>
            <person name="Varghese N."/>
            <person name="Submissions S."/>
        </authorList>
    </citation>
    <scope>NUCLEOTIDE SEQUENCE [LARGE SCALE GENOMIC DNA]</scope>
    <source>
        <strain evidence="4">DSM 26134</strain>
    </source>
</reference>
<protein>
    <submittedName>
        <fullName evidence="3">Glycosyltransferase involved in cell wall bisynthesis</fullName>
    </submittedName>
</protein>
<evidence type="ECO:0000259" key="2">
    <source>
        <dbReference type="Pfam" id="PF13579"/>
    </source>
</evidence>
<dbReference type="InterPro" id="IPR028098">
    <property type="entry name" value="Glyco_trans_4-like_N"/>
</dbReference>
<keyword evidence="4" id="KW-1185">Reference proteome</keyword>
<gene>
    <name evidence="3" type="ORF">SAMN04488028_102336</name>
</gene>
<dbReference type="Gene3D" id="3.40.50.2000">
    <property type="entry name" value="Glycogen Phosphorylase B"/>
    <property type="match status" value="2"/>
</dbReference>
<dbReference type="Pfam" id="PF00534">
    <property type="entry name" value="Glycos_transf_1"/>
    <property type="match status" value="1"/>
</dbReference>
<dbReference type="PANTHER" id="PTHR12526:SF638">
    <property type="entry name" value="SPORE COAT PROTEIN SA"/>
    <property type="match status" value="1"/>
</dbReference>
<dbReference type="STRING" id="156994.SAMN04488028_102336"/>
<accession>A0A1M6NP11</accession>
<feature type="domain" description="Glycosyl transferase family 1" evidence="1">
    <location>
        <begin position="196"/>
        <end position="360"/>
    </location>
</feature>
<dbReference type="SUPFAM" id="SSF53756">
    <property type="entry name" value="UDP-Glycosyltransferase/glycogen phosphorylase"/>
    <property type="match status" value="1"/>
</dbReference>
<dbReference type="Pfam" id="PF13579">
    <property type="entry name" value="Glyco_trans_4_4"/>
    <property type="match status" value="1"/>
</dbReference>
<evidence type="ECO:0000259" key="1">
    <source>
        <dbReference type="Pfam" id="PF00534"/>
    </source>
</evidence>
<proteinExistence type="predicted"/>
<dbReference type="GO" id="GO:0016757">
    <property type="term" value="F:glycosyltransferase activity"/>
    <property type="evidence" value="ECO:0007669"/>
    <property type="project" value="InterPro"/>
</dbReference>
<dbReference type="AlphaFoldDB" id="A0A1M6NP11"/>
<dbReference type="RefSeq" id="WP_073121253.1">
    <property type="nucleotide sequence ID" value="NZ_FRAA01000002.1"/>
</dbReference>
<dbReference type="CDD" id="cd03794">
    <property type="entry name" value="GT4_WbuB-like"/>
    <property type="match status" value="1"/>
</dbReference>
<evidence type="ECO:0000313" key="3">
    <source>
        <dbReference type="EMBL" id="SHJ97356.1"/>
    </source>
</evidence>
<dbReference type="Proteomes" id="UP000184474">
    <property type="component" value="Unassembled WGS sequence"/>
</dbReference>
<keyword evidence="3" id="KW-0808">Transferase</keyword>
<evidence type="ECO:0000313" key="4">
    <source>
        <dbReference type="Proteomes" id="UP000184474"/>
    </source>
</evidence>